<comment type="caution">
    <text evidence="2">The sequence shown here is derived from an EMBL/GenBank/DDBJ whole genome shotgun (WGS) entry which is preliminary data.</text>
</comment>
<organism evidence="2 3">
    <name type="scientific">Candidatus Afipia apatlaquensis</name>
    <dbReference type="NCBI Taxonomy" id="2712852"/>
    <lineage>
        <taxon>Bacteria</taxon>
        <taxon>Pseudomonadati</taxon>
        <taxon>Pseudomonadota</taxon>
        <taxon>Alphaproteobacteria</taxon>
        <taxon>Hyphomicrobiales</taxon>
        <taxon>Nitrobacteraceae</taxon>
        <taxon>Afipia</taxon>
    </lineage>
</organism>
<gene>
    <name evidence="2" type="ORF">G4V63_31655</name>
</gene>
<evidence type="ECO:0000313" key="2">
    <source>
        <dbReference type="EMBL" id="NGX99582.1"/>
    </source>
</evidence>
<evidence type="ECO:0000256" key="1">
    <source>
        <dbReference type="SAM" id="SignalP"/>
    </source>
</evidence>
<keyword evidence="3" id="KW-1185">Reference proteome</keyword>
<proteinExistence type="predicted"/>
<protein>
    <submittedName>
        <fullName evidence="2">Uncharacterized protein</fullName>
    </submittedName>
</protein>
<sequence>MKNSLRAIVAAAIITGLGSTHALALNAMSGMPREPISKAGMCAKANHGVHIPYRGWRTKNRLGFLTCMWS</sequence>
<feature type="signal peptide" evidence="1">
    <location>
        <begin position="1"/>
        <end position="24"/>
    </location>
</feature>
<reference evidence="2" key="1">
    <citation type="submission" date="2020-02" db="EMBL/GenBank/DDBJ databases">
        <title>Draft genome sequence of Candidatus Afipia apatlaquensis IBT-C3, a potential strain for decolorization of textile dyes.</title>
        <authorList>
            <person name="Sanchez-Reyes A."/>
            <person name="Breton-Deval L."/>
            <person name="Mangelson H."/>
            <person name="Sanchez-Flores A."/>
        </authorList>
    </citation>
    <scope>NUCLEOTIDE SEQUENCE [LARGE SCALE GENOMIC DNA]</scope>
    <source>
        <strain evidence="2">IBT-C3</strain>
    </source>
</reference>
<accession>A0A7C9RL27</accession>
<dbReference type="Proteomes" id="UP000480266">
    <property type="component" value="Unassembled WGS sequence"/>
</dbReference>
<evidence type="ECO:0000313" key="3">
    <source>
        <dbReference type="Proteomes" id="UP000480266"/>
    </source>
</evidence>
<keyword evidence="1" id="KW-0732">Signal</keyword>
<name>A0A7C9RL27_9BRAD</name>
<feature type="chain" id="PRO_5028975442" evidence="1">
    <location>
        <begin position="25"/>
        <end position="70"/>
    </location>
</feature>
<dbReference type="EMBL" id="JAAMRR010001625">
    <property type="protein sequence ID" value="NGX99582.1"/>
    <property type="molecule type" value="Genomic_DNA"/>
</dbReference>
<dbReference type="AlphaFoldDB" id="A0A7C9RL27"/>